<reference evidence="4" key="1">
    <citation type="submission" date="2018-04" db="EMBL/GenBank/DDBJ databases">
        <authorList>
            <person name="Cornet L."/>
        </authorList>
    </citation>
    <scope>NUCLEOTIDE SEQUENCE [LARGE SCALE GENOMIC DNA]</scope>
</reference>
<proteinExistence type="predicted"/>
<sequence>MKTLPMRRSSMTENNTRNQLNQKLDQLPPGILQTVVDFVDFLLHRHFQKPVSESESRMESKPIRSSSNGLSNSKVDDNIRPPKGNQLLELESGWEGDDFEECLQSVYNTRSQIKA</sequence>
<reference evidence="3 4" key="2">
    <citation type="submission" date="2018-06" db="EMBL/GenBank/DDBJ databases">
        <title>Metagenomic assembly of (sub)arctic Cyanobacteria and their associated microbiome from non-axenic cultures.</title>
        <authorList>
            <person name="Baurain D."/>
        </authorList>
    </citation>
    <scope>NUCLEOTIDE SEQUENCE [LARGE SCALE GENOMIC DNA]</scope>
    <source>
        <strain evidence="3">ULC129bin1</strain>
    </source>
</reference>
<dbReference type="Proteomes" id="UP000249354">
    <property type="component" value="Unassembled WGS sequence"/>
</dbReference>
<accession>A0A2W4V172</accession>
<dbReference type="Pfam" id="PF10047">
    <property type="entry name" value="DUF2281"/>
    <property type="match status" value="1"/>
</dbReference>
<feature type="compositionally biased region" description="Basic and acidic residues" evidence="1">
    <location>
        <begin position="52"/>
        <end position="62"/>
    </location>
</feature>
<feature type="compositionally biased region" description="Polar residues" evidence="1">
    <location>
        <begin position="63"/>
        <end position="73"/>
    </location>
</feature>
<gene>
    <name evidence="3" type="ORF">DCF25_01890</name>
</gene>
<protein>
    <recommendedName>
        <fullName evidence="2">DUF2281 domain-containing protein</fullName>
    </recommendedName>
</protein>
<evidence type="ECO:0000256" key="1">
    <source>
        <dbReference type="SAM" id="MobiDB-lite"/>
    </source>
</evidence>
<feature type="domain" description="DUF2281" evidence="2">
    <location>
        <begin position="19"/>
        <end position="55"/>
    </location>
</feature>
<evidence type="ECO:0000313" key="4">
    <source>
        <dbReference type="Proteomes" id="UP000249354"/>
    </source>
</evidence>
<dbReference type="InterPro" id="IPR018739">
    <property type="entry name" value="DUF2281"/>
</dbReference>
<feature type="region of interest" description="Disordered" evidence="1">
    <location>
        <begin position="50"/>
        <end position="92"/>
    </location>
</feature>
<feature type="compositionally biased region" description="Polar residues" evidence="1">
    <location>
        <begin position="9"/>
        <end position="24"/>
    </location>
</feature>
<name>A0A2W4V172_9CYAN</name>
<feature type="region of interest" description="Disordered" evidence="1">
    <location>
        <begin position="1"/>
        <end position="25"/>
    </location>
</feature>
<comment type="caution">
    <text evidence="3">The sequence shown here is derived from an EMBL/GenBank/DDBJ whole genome shotgun (WGS) entry which is preliminary data.</text>
</comment>
<organism evidence="3 4">
    <name type="scientific">Leptolyngbya foveolarum</name>
    <dbReference type="NCBI Taxonomy" id="47253"/>
    <lineage>
        <taxon>Bacteria</taxon>
        <taxon>Bacillati</taxon>
        <taxon>Cyanobacteriota</taxon>
        <taxon>Cyanophyceae</taxon>
        <taxon>Leptolyngbyales</taxon>
        <taxon>Leptolyngbyaceae</taxon>
        <taxon>Leptolyngbya group</taxon>
        <taxon>Leptolyngbya</taxon>
    </lineage>
</organism>
<evidence type="ECO:0000313" key="3">
    <source>
        <dbReference type="EMBL" id="PZO22879.1"/>
    </source>
</evidence>
<dbReference type="EMBL" id="QBMC01000006">
    <property type="protein sequence ID" value="PZO22879.1"/>
    <property type="molecule type" value="Genomic_DNA"/>
</dbReference>
<evidence type="ECO:0000259" key="2">
    <source>
        <dbReference type="Pfam" id="PF10047"/>
    </source>
</evidence>
<dbReference type="AlphaFoldDB" id="A0A2W4V172"/>